<feature type="compositionally biased region" description="Polar residues" evidence="1">
    <location>
        <begin position="1056"/>
        <end position="1081"/>
    </location>
</feature>
<feature type="compositionally biased region" description="Polar residues" evidence="1">
    <location>
        <begin position="989"/>
        <end position="1007"/>
    </location>
</feature>
<feature type="compositionally biased region" description="Low complexity" evidence="1">
    <location>
        <begin position="404"/>
        <end position="421"/>
    </location>
</feature>
<feature type="region of interest" description="Disordered" evidence="1">
    <location>
        <begin position="612"/>
        <end position="632"/>
    </location>
</feature>
<reference evidence="2" key="1">
    <citation type="submission" date="2021-03" db="EMBL/GenBank/DDBJ databases">
        <authorList>
            <person name="Palmer J.M."/>
        </authorList>
    </citation>
    <scope>NUCLEOTIDE SEQUENCE</scope>
    <source>
        <strain evidence="2">ARV_011</strain>
    </source>
</reference>
<evidence type="ECO:0000313" key="2">
    <source>
        <dbReference type="EMBL" id="KAG7195449.1"/>
    </source>
</evidence>
<feature type="region of interest" description="Disordered" evidence="1">
    <location>
        <begin position="827"/>
        <end position="873"/>
    </location>
</feature>
<feature type="compositionally biased region" description="Low complexity" evidence="1">
    <location>
        <begin position="1044"/>
        <end position="1054"/>
    </location>
</feature>
<feature type="compositionally biased region" description="Low complexity" evidence="1">
    <location>
        <begin position="162"/>
        <end position="171"/>
    </location>
</feature>
<feature type="compositionally biased region" description="Polar residues" evidence="1">
    <location>
        <begin position="861"/>
        <end position="870"/>
    </location>
</feature>
<feature type="region of interest" description="Disordered" evidence="1">
    <location>
        <begin position="985"/>
        <end position="1103"/>
    </location>
</feature>
<organism evidence="2 3">
    <name type="scientific">Scheffersomyces spartinae</name>
    <dbReference type="NCBI Taxonomy" id="45513"/>
    <lineage>
        <taxon>Eukaryota</taxon>
        <taxon>Fungi</taxon>
        <taxon>Dikarya</taxon>
        <taxon>Ascomycota</taxon>
        <taxon>Saccharomycotina</taxon>
        <taxon>Pichiomycetes</taxon>
        <taxon>Debaryomycetaceae</taxon>
        <taxon>Scheffersomyces</taxon>
    </lineage>
</organism>
<accession>A0A9P7VCP5</accession>
<sequence>MDDLVLPSKQYHVERRARSTSPVKTRKQMPLHQIYTTPLRGSGGSNGSLVDSLDIHSISSKTTSHLSADQLKQLSKSPISKRLHVSTNEKYVIPIPFTLQLPPKLSPKNLSKGGGGGPRTPIPSEPPSPLSAQTSKRTRLVYTGQKYEMLDDSDANDELCQSSSGCSPRSSRLTPLPKRPTKFAISKSKVNVPIKDNLSIIEEVSVNGSSRQSSIRDFPPPVPPKDIAKEIPSDIAKLKLLVQPQPVKATTTELTLATVTERKSIENNNSNNKSQLLNPFHTLDPNSNSNNHNPPSLSYAPDIPHSNKDLKHLEYIKFLPSPFVENSDRKISNSSSSTVSELNNTLSDMQEEYIRYRTILELREQAKNAQEIDNDKQAREEYEQYIKKKLLVPIKMSDNTRNVSGQSTSTTTSSNGMSSGSEALSTSSWNSLQRSIEISIAELSQKDINITRNESGQSEISIDYGSWEDASSEEQSNYLDDINDETLILKIASDEPTTKSTEEKVINDDQEQSPSTLTTIEPLTIRKLIKTAMSPSDNEENKQAAVTIDKSLISDNEGVGRSFYFPNNLTNATNDEQVKKRSDGFEAKHKLRKSFMSTTGQIEIPNIAELSLSNSEEEAIEDSESEGDETTKELKLNLAPDSDSQTQLDYDYDYCHAELKNQRSPMGKSESAPLLNQLTTSLTPSAAQRRQSMSPARHQRSRSVFNISNDFNDLYLSPKAELISKESLGISDSLAPPCTPSSTKDVESTTIKSVESEKEISPPSRTISTPKELPIIVAEPPKKVEYDVDFKELSMEGDEFHSNKMSSGPSVMEIYANFITEQPHKRPITTTKNLQPPSLNEGNRLNNGVTSISSYQSSRSYKGTASSYTTQDDDAESVVIDLTKERYNVTHIQRNDSILSYKSVTERTKDGKLVEVVLVDEDDGPATNKDELESLYSKYRHFNFAAGSSQYQGDFETSSLASFTNSVSSSQRLCVKRKDKVETAINLKNVGQQPKTSSKTKTLQKAPSSSSSTTSSNSSRVSVAYKSSRIKLPENRLLESKMGSPISVSPSPISDKLNSNSPISANSHISARHSPISTSPVLTKDGVSLSTPKKKPLNMTKKMQPNSLESNYFDYTSKEKYDFKSFMKGRTII</sequence>
<comment type="caution">
    <text evidence="2">The sequence shown here is derived from an EMBL/GenBank/DDBJ whole genome shotgun (WGS) entry which is preliminary data.</text>
</comment>
<feature type="region of interest" description="Disordered" evidence="1">
    <location>
        <begin position="155"/>
        <end position="178"/>
    </location>
</feature>
<feature type="compositionally biased region" description="Low complexity" evidence="1">
    <location>
        <begin position="285"/>
        <end position="296"/>
    </location>
</feature>
<feature type="compositionally biased region" description="Polar residues" evidence="1">
    <location>
        <begin position="828"/>
        <end position="850"/>
    </location>
</feature>
<name>A0A9P7VCP5_9ASCO</name>
<feature type="region of interest" description="Disordered" evidence="1">
    <location>
        <begin position="734"/>
        <end position="767"/>
    </location>
</feature>
<feature type="region of interest" description="Disordered" evidence="1">
    <location>
        <begin position="1"/>
        <end position="31"/>
    </location>
</feature>
<dbReference type="Proteomes" id="UP000790833">
    <property type="component" value="Unassembled WGS sequence"/>
</dbReference>
<evidence type="ECO:0000256" key="1">
    <source>
        <dbReference type="SAM" id="MobiDB-lite"/>
    </source>
</evidence>
<evidence type="ECO:0000313" key="3">
    <source>
        <dbReference type="Proteomes" id="UP000790833"/>
    </source>
</evidence>
<dbReference type="GeneID" id="66116585"/>
<dbReference type="EMBL" id="JAHMUF010000003">
    <property type="protein sequence ID" value="KAG7195449.1"/>
    <property type="molecule type" value="Genomic_DNA"/>
</dbReference>
<feature type="region of interest" description="Disordered" evidence="1">
    <location>
        <begin position="265"/>
        <end position="304"/>
    </location>
</feature>
<feature type="region of interest" description="Disordered" evidence="1">
    <location>
        <begin position="397"/>
        <end position="426"/>
    </location>
</feature>
<proteinExistence type="predicted"/>
<dbReference type="RefSeq" id="XP_043050994.1">
    <property type="nucleotide sequence ID" value="XM_043193942.1"/>
</dbReference>
<feature type="region of interest" description="Disordered" evidence="1">
    <location>
        <begin position="103"/>
        <end position="136"/>
    </location>
</feature>
<feature type="compositionally biased region" description="Low complexity" evidence="1">
    <location>
        <begin position="1008"/>
        <end position="1027"/>
    </location>
</feature>
<dbReference type="OrthoDB" id="4089867at2759"/>
<feature type="compositionally biased region" description="Low complexity" evidence="1">
    <location>
        <begin position="851"/>
        <end position="860"/>
    </location>
</feature>
<feature type="compositionally biased region" description="Polar residues" evidence="1">
    <location>
        <begin position="740"/>
        <end position="753"/>
    </location>
</feature>
<feature type="compositionally biased region" description="Pro residues" evidence="1">
    <location>
        <begin position="120"/>
        <end position="129"/>
    </location>
</feature>
<protein>
    <submittedName>
        <fullName evidence="2">Uncharacterized protein</fullName>
    </submittedName>
</protein>
<keyword evidence="3" id="KW-1185">Reference proteome</keyword>
<feature type="compositionally biased region" description="Low complexity" evidence="1">
    <location>
        <begin position="267"/>
        <end position="278"/>
    </location>
</feature>
<dbReference type="AlphaFoldDB" id="A0A9P7VCP5"/>
<gene>
    <name evidence="2" type="ORF">KQ657_003211</name>
</gene>
<feature type="compositionally biased region" description="Acidic residues" evidence="1">
    <location>
        <begin position="615"/>
        <end position="628"/>
    </location>
</feature>